<dbReference type="SUPFAM" id="SSF52096">
    <property type="entry name" value="ClpP/crotonase"/>
    <property type="match status" value="1"/>
</dbReference>
<dbReference type="GO" id="GO:0004175">
    <property type="term" value="F:endopeptidase activity"/>
    <property type="evidence" value="ECO:0007669"/>
    <property type="project" value="TreeGrafter"/>
</dbReference>
<dbReference type="PANTHER" id="PTHR32060:SF30">
    <property type="entry name" value="CARBOXY-TERMINAL PROCESSING PROTEASE CTPA"/>
    <property type="match status" value="1"/>
</dbReference>
<dbReference type="Gene3D" id="3.90.226.10">
    <property type="entry name" value="2-enoyl-CoA Hydratase, Chain A, domain 1"/>
    <property type="match status" value="1"/>
</dbReference>
<keyword evidence="3" id="KW-0378">Hydrolase</keyword>
<dbReference type="EMBL" id="QGDI01000003">
    <property type="protein sequence ID" value="PWJ14051.1"/>
    <property type="molecule type" value="Genomic_DNA"/>
</dbReference>
<dbReference type="OrthoDB" id="9812068at2"/>
<sequence length="567" mass="63354">MSDIIGTLRFSLAGADKVQFVWSGAILLTIAILAVLHHKWRYYDGQLKQWKKLCFIPFIISLLHFIIYTAPHLLQNYTPMYLISLLPLITALCAERDKGYRKVAPIIWVLTAVFGLRFISAASDIHNYTRKSYSDSFHSLVKKMDKRYVLKEWKEIDFFALEDKYMPMVKKAEQEKDPAMFADAVTLFCNELHDGHVSVHSYYDKSKYHSAFEPNDYGMAMIQLDSGEVIAVCTDEAIHSLGITDGTVITKWNGKPLSQAVQEDVIYDDEAVKANADKLAFIELSGMGGDTVEVSFIGSDGKEKSAVLSAMENGDTYGDALDALDHFPEDTRELYSANFSTKMLDDKCGCLVLSAEFTGGSLRDDLDFYKGESKWSREMFRKKLRKLKAQGMEYLVVDMRNNGGGSGVVGYALCSLLTNEDMFAAGLGMRKNGEYVQLAEQRIKGDGEFADLNVVVLANHNCVSAGDSTAFCLSKLPNVTLAGITDPNGSAQITGGRCFLSKALVSVSFPVCLMLNENGEPDIDPRADRISRDPCEVRIPLDRDAAMKIFRDKEDYELEWAVKYLEQ</sequence>
<dbReference type="GO" id="GO:0007165">
    <property type="term" value="P:signal transduction"/>
    <property type="evidence" value="ECO:0007669"/>
    <property type="project" value="TreeGrafter"/>
</dbReference>
<evidence type="ECO:0000313" key="3">
    <source>
        <dbReference type="EMBL" id="PWJ14051.1"/>
    </source>
</evidence>
<proteinExistence type="predicted"/>
<dbReference type="InterPro" id="IPR005151">
    <property type="entry name" value="Tail-specific_protease"/>
</dbReference>
<keyword evidence="1" id="KW-1133">Transmembrane helix</keyword>
<keyword evidence="3" id="KW-0645">Protease</keyword>
<dbReference type="Gene3D" id="3.30.750.44">
    <property type="match status" value="1"/>
</dbReference>
<dbReference type="InterPro" id="IPR029045">
    <property type="entry name" value="ClpP/crotonase-like_dom_sf"/>
</dbReference>
<dbReference type="AlphaFoldDB" id="A0A315Y1A7"/>
<dbReference type="GO" id="GO:0008236">
    <property type="term" value="F:serine-type peptidase activity"/>
    <property type="evidence" value="ECO:0007669"/>
    <property type="project" value="InterPro"/>
</dbReference>
<reference evidence="3 4" key="1">
    <citation type="submission" date="2018-05" db="EMBL/GenBank/DDBJ databases">
        <title>The Hungate 1000. A catalogue of reference genomes from the rumen microbiome.</title>
        <authorList>
            <person name="Kelly W."/>
        </authorList>
    </citation>
    <scope>NUCLEOTIDE SEQUENCE [LARGE SCALE GENOMIC DNA]</scope>
    <source>
        <strain evidence="3 4">SAb67</strain>
    </source>
</reference>
<dbReference type="GO" id="GO:0006508">
    <property type="term" value="P:proteolysis"/>
    <property type="evidence" value="ECO:0007669"/>
    <property type="project" value="UniProtKB-KW"/>
</dbReference>
<dbReference type="SMART" id="SM00245">
    <property type="entry name" value="TSPc"/>
    <property type="match status" value="1"/>
</dbReference>
<comment type="caution">
    <text evidence="3">The sequence shown here is derived from an EMBL/GenBank/DDBJ whole genome shotgun (WGS) entry which is preliminary data.</text>
</comment>
<name>A0A315Y1A7_RUMFL</name>
<feature type="transmembrane region" description="Helical" evidence="1">
    <location>
        <begin position="50"/>
        <end position="70"/>
    </location>
</feature>
<evidence type="ECO:0000313" key="4">
    <source>
        <dbReference type="Proteomes" id="UP000245720"/>
    </source>
</evidence>
<dbReference type="Proteomes" id="UP000245720">
    <property type="component" value="Unassembled WGS sequence"/>
</dbReference>
<protein>
    <submittedName>
        <fullName evidence="3">C-terminal processing protease CtpA/Prc</fullName>
    </submittedName>
</protein>
<feature type="domain" description="Tail specific protease" evidence="2">
    <location>
        <begin position="336"/>
        <end position="526"/>
    </location>
</feature>
<evidence type="ECO:0000259" key="2">
    <source>
        <dbReference type="SMART" id="SM00245"/>
    </source>
</evidence>
<keyword evidence="1" id="KW-0472">Membrane</keyword>
<keyword evidence="1" id="KW-0812">Transmembrane</keyword>
<dbReference type="PANTHER" id="PTHR32060">
    <property type="entry name" value="TAIL-SPECIFIC PROTEASE"/>
    <property type="match status" value="1"/>
</dbReference>
<evidence type="ECO:0000256" key="1">
    <source>
        <dbReference type="SAM" id="Phobius"/>
    </source>
</evidence>
<dbReference type="Pfam" id="PF03572">
    <property type="entry name" value="Peptidase_S41"/>
    <property type="match status" value="1"/>
</dbReference>
<organism evidence="3 4">
    <name type="scientific">Ruminococcus flavefaciens</name>
    <dbReference type="NCBI Taxonomy" id="1265"/>
    <lineage>
        <taxon>Bacteria</taxon>
        <taxon>Bacillati</taxon>
        <taxon>Bacillota</taxon>
        <taxon>Clostridia</taxon>
        <taxon>Eubacteriales</taxon>
        <taxon>Oscillospiraceae</taxon>
        <taxon>Ruminococcus</taxon>
    </lineage>
</organism>
<dbReference type="GO" id="GO:0030288">
    <property type="term" value="C:outer membrane-bounded periplasmic space"/>
    <property type="evidence" value="ECO:0007669"/>
    <property type="project" value="TreeGrafter"/>
</dbReference>
<feature type="transmembrane region" description="Helical" evidence="1">
    <location>
        <begin position="20"/>
        <end position="38"/>
    </location>
</feature>
<dbReference type="RefSeq" id="WP_109725833.1">
    <property type="nucleotide sequence ID" value="NZ_QGDI01000003.1"/>
</dbReference>
<gene>
    <name evidence="3" type="ORF">IE37_00983</name>
</gene>
<accession>A0A315Y1A7</accession>